<dbReference type="Proteomes" id="UP000272025">
    <property type="component" value="Unassembled WGS sequence"/>
</dbReference>
<accession>A0A3N2PVU7</accession>
<dbReference type="GeneID" id="39580395"/>
<keyword evidence="2" id="KW-1185">Reference proteome</keyword>
<reference evidence="1 2" key="1">
    <citation type="journal article" date="2018" name="Mol. Ecol.">
        <title>The obligate alkalophilic soda-lake fungus Sodiomyces alkalinus has shifted to a protein diet.</title>
        <authorList>
            <person name="Grum-Grzhimaylo A.A."/>
            <person name="Falkoski D.L."/>
            <person name="van den Heuvel J."/>
            <person name="Valero-Jimenez C.A."/>
            <person name="Min B."/>
            <person name="Choi I.G."/>
            <person name="Lipzen A."/>
            <person name="Daum C.G."/>
            <person name="Aanen D.K."/>
            <person name="Tsang A."/>
            <person name="Henrissat B."/>
            <person name="Bilanenko E.N."/>
            <person name="de Vries R.P."/>
            <person name="van Kan J.A.L."/>
            <person name="Grigoriev I.V."/>
            <person name="Debets A.J.M."/>
        </authorList>
    </citation>
    <scope>NUCLEOTIDE SEQUENCE [LARGE SCALE GENOMIC DNA]</scope>
    <source>
        <strain evidence="1 2">F11</strain>
    </source>
</reference>
<sequence length="176" mass="20371">MAGWDISGDDGDLTWPEHTFKCWIDEETGECFPEDEFAYHEVDDIPEWMFPEGDYAAEDYFRDRSGVLEGAKRHSLGSSQALDWDEYPLEIQCNRCFWKTFAMGQENQWSHMRWDAWTEQTWANMVRNCDLRGEDAVIIPFQNLTEIELPGDKGPGIDWDLCPSTATIPGDSEDMI</sequence>
<evidence type="ECO:0000313" key="1">
    <source>
        <dbReference type="EMBL" id="ROT38623.1"/>
    </source>
</evidence>
<proteinExistence type="predicted"/>
<dbReference type="OrthoDB" id="4850192at2759"/>
<dbReference type="RefSeq" id="XP_028466429.1">
    <property type="nucleotide sequence ID" value="XM_028611917.1"/>
</dbReference>
<evidence type="ECO:0000313" key="2">
    <source>
        <dbReference type="Proteomes" id="UP000272025"/>
    </source>
</evidence>
<dbReference type="STRING" id="1314773.A0A3N2PVU7"/>
<protein>
    <submittedName>
        <fullName evidence="1">Uncharacterized protein</fullName>
    </submittedName>
</protein>
<organism evidence="1 2">
    <name type="scientific">Sodiomyces alkalinus (strain CBS 110278 / VKM F-3762 / F11)</name>
    <name type="common">Alkaliphilic filamentous fungus</name>
    <dbReference type="NCBI Taxonomy" id="1314773"/>
    <lineage>
        <taxon>Eukaryota</taxon>
        <taxon>Fungi</taxon>
        <taxon>Dikarya</taxon>
        <taxon>Ascomycota</taxon>
        <taxon>Pezizomycotina</taxon>
        <taxon>Sordariomycetes</taxon>
        <taxon>Hypocreomycetidae</taxon>
        <taxon>Glomerellales</taxon>
        <taxon>Plectosphaerellaceae</taxon>
        <taxon>Sodiomyces</taxon>
    </lineage>
</organism>
<dbReference type="AlphaFoldDB" id="A0A3N2PVU7"/>
<dbReference type="EMBL" id="ML119055">
    <property type="protein sequence ID" value="ROT38623.1"/>
    <property type="molecule type" value="Genomic_DNA"/>
</dbReference>
<name>A0A3N2PVU7_SODAK</name>
<gene>
    <name evidence="1" type="ORF">SODALDRAFT_333232</name>
</gene>